<feature type="transmembrane region" description="Helical" evidence="1">
    <location>
        <begin position="44"/>
        <end position="64"/>
    </location>
</feature>
<evidence type="ECO:0000313" key="3">
    <source>
        <dbReference type="Proteomes" id="UP001058602"/>
    </source>
</evidence>
<reference evidence="2" key="1">
    <citation type="submission" date="2022-07" db="EMBL/GenBank/DDBJ databases">
        <title>Complete genome of Vibrio japonicus strain JCM 31412T and phylogenomic assessment of the Nereis clade of the genus Vibrio.</title>
        <authorList>
            <person name="Shlafstein M.D."/>
            <person name="Emsley S.A."/>
            <person name="Ushijima B."/>
            <person name="Videau P."/>
            <person name="Saw J.H."/>
        </authorList>
    </citation>
    <scope>NUCLEOTIDE SEQUENCE</scope>
    <source>
        <strain evidence="2">JCM 31412</strain>
    </source>
</reference>
<organism evidence="2 3">
    <name type="scientific">Vibrio japonicus</name>
    <dbReference type="NCBI Taxonomy" id="1824638"/>
    <lineage>
        <taxon>Bacteria</taxon>
        <taxon>Pseudomonadati</taxon>
        <taxon>Pseudomonadota</taxon>
        <taxon>Gammaproteobacteria</taxon>
        <taxon>Vibrionales</taxon>
        <taxon>Vibrionaceae</taxon>
        <taxon>Vibrio</taxon>
    </lineage>
</organism>
<evidence type="ECO:0000256" key="1">
    <source>
        <dbReference type="SAM" id="Phobius"/>
    </source>
</evidence>
<keyword evidence="1" id="KW-0812">Transmembrane</keyword>
<name>A0ABY5LLV9_9VIBR</name>
<proteinExistence type="predicted"/>
<dbReference type="RefSeq" id="WP_257086552.1">
    <property type="nucleotide sequence ID" value="NZ_CP102097.1"/>
</dbReference>
<feature type="transmembrane region" description="Helical" evidence="1">
    <location>
        <begin position="71"/>
        <end position="91"/>
    </location>
</feature>
<feature type="transmembrane region" description="Helical" evidence="1">
    <location>
        <begin position="124"/>
        <end position="154"/>
    </location>
</feature>
<keyword evidence="1" id="KW-1133">Transmembrane helix</keyword>
<protein>
    <submittedName>
        <fullName evidence="2">Uncharacterized protein</fullName>
    </submittedName>
</protein>
<evidence type="ECO:0000313" key="2">
    <source>
        <dbReference type="EMBL" id="UUM32851.1"/>
    </source>
</evidence>
<sequence length="314" mass="36439">MAYLPFYITPEECVAYQEAQEQEIASGKDAIIWNKFDIEEPFRYLFLSVAVAAVSPLFFLTYFLHDSSQMIVTYMLTGVTVLMSGVSYLTFGLDNRYDCILSEKGFVVKKRRNMPKWVNTAAQIMGWFGAIVCVFMVAVAGPMALAGAGGFILLSFGMLKRQPDEPTEIKVGMREDWLFTYYNKKRKVIKFFHKYDNCRYRDVAKTLVHRSHNRGYSFMFFKSVSDLEAMVEKLSNDYHLECIEVENHKELFEGKIEPKLLHIPTRGLEYLVDETFELRAKKTPPPKWEYLYNGQWRTKAEIEKLNAESTTAKE</sequence>
<keyword evidence="3" id="KW-1185">Reference proteome</keyword>
<keyword evidence="1" id="KW-0472">Membrane</keyword>
<accession>A0ABY5LLV9</accession>
<dbReference type="Proteomes" id="UP001058602">
    <property type="component" value="Chromosome 2"/>
</dbReference>
<gene>
    <name evidence="2" type="ORF">NP165_14925</name>
</gene>
<dbReference type="EMBL" id="CP102097">
    <property type="protein sequence ID" value="UUM32851.1"/>
    <property type="molecule type" value="Genomic_DNA"/>
</dbReference>